<proteinExistence type="predicted"/>
<keyword evidence="2" id="KW-0238">DNA-binding</keyword>
<dbReference type="Gene3D" id="1.10.10.10">
    <property type="entry name" value="Winged helix-like DNA-binding domain superfamily/Winged helix DNA-binding domain"/>
    <property type="match status" value="1"/>
</dbReference>
<dbReference type="SUPFAM" id="SSF46785">
    <property type="entry name" value="Winged helix' DNA-binding domain"/>
    <property type="match status" value="1"/>
</dbReference>
<dbReference type="InterPro" id="IPR036390">
    <property type="entry name" value="WH_DNA-bd_sf"/>
</dbReference>
<dbReference type="SUPFAM" id="SSF53822">
    <property type="entry name" value="Periplasmic binding protein-like I"/>
    <property type="match status" value="1"/>
</dbReference>
<dbReference type="PANTHER" id="PTHR30146:SF109">
    <property type="entry name" value="HTH-TYPE TRANSCRIPTIONAL REGULATOR GALS"/>
    <property type="match status" value="1"/>
</dbReference>
<dbReference type="PROSITE" id="PS50949">
    <property type="entry name" value="HTH_GNTR"/>
    <property type="match status" value="1"/>
</dbReference>
<dbReference type="RefSeq" id="WP_145445684.1">
    <property type="nucleotide sequence ID" value="NZ_CP036280.1"/>
</dbReference>
<accession>A0A518BX36</accession>
<reference evidence="5 6" key="1">
    <citation type="submission" date="2019-02" db="EMBL/GenBank/DDBJ databases">
        <title>Deep-cultivation of Planctomycetes and their phenomic and genomic characterization uncovers novel biology.</title>
        <authorList>
            <person name="Wiegand S."/>
            <person name="Jogler M."/>
            <person name="Boedeker C."/>
            <person name="Pinto D."/>
            <person name="Vollmers J."/>
            <person name="Rivas-Marin E."/>
            <person name="Kohn T."/>
            <person name="Peeters S.H."/>
            <person name="Heuer A."/>
            <person name="Rast P."/>
            <person name="Oberbeckmann S."/>
            <person name="Bunk B."/>
            <person name="Jeske O."/>
            <person name="Meyerdierks A."/>
            <person name="Storesund J.E."/>
            <person name="Kallscheuer N."/>
            <person name="Luecker S."/>
            <person name="Lage O.M."/>
            <person name="Pohl T."/>
            <person name="Merkel B.J."/>
            <person name="Hornburger P."/>
            <person name="Mueller R.-W."/>
            <person name="Bruemmer F."/>
            <person name="Labrenz M."/>
            <person name="Spormann A.M."/>
            <person name="Op den Camp H."/>
            <person name="Overmann J."/>
            <person name="Amann R."/>
            <person name="Jetten M.S.M."/>
            <person name="Mascher T."/>
            <person name="Medema M.H."/>
            <person name="Devos D.P."/>
            <person name="Kaster A.-K."/>
            <person name="Ovreas L."/>
            <person name="Rohde M."/>
            <person name="Galperin M.Y."/>
            <person name="Jogler C."/>
        </authorList>
    </citation>
    <scope>NUCLEOTIDE SEQUENCE [LARGE SCALE GENOMIC DNA]</scope>
    <source>
        <strain evidence="5 6">Pan265</strain>
    </source>
</reference>
<name>A0A518BX36_9BACT</name>
<organism evidence="5 6">
    <name type="scientific">Mucisphaera calidilacus</name>
    <dbReference type="NCBI Taxonomy" id="2527982"/>
    <lineage>
        <taxon>Bacteria</taxon>
        <taxon>Pseudomonadati</taxon>
        <taxon>Planctomycetota</taxon>
        <taxon>Phycisphaerae</taxon>
        <taxon>Phycisphaerales</taxon>
        <taxon>Phycisphaeraceae</taxon>
        <taxon>Mucisphaera</taxon>
    </lineage>
</organism>
<dbReference type="CDD" id="cd07377">
    <property type="entry name" value="WHTH_GntR"/>
    <property type="match status" value="1"/>
</dbReference>
<dbReference type="AlphaFoldDB" id="A0A518BX36"/>
<dbReference type="GO" id="GO:0000976">
    <property type="term" value="F:transcription cis-regulatory region binding"/>
    <property type="evidence" value="ECO:0007669"/>
    <property type="project" value="TreeGrafter"/>
</dbReference>
<dbReference type="InterPro" id="IPR028082">
    <property type="entry name" value="Peripla_BP_I"/>
</dbReference>
<evidence type="ECO:0000256" key="3">
    <source>
        <dbReference type="ARBA" id="ARBA00023163"/>
    </source>
</evidence>
<dbReference type="Pfam" id="PF00392">
    <property type="entry name" value="GntR"/>
    <property type="match status" value="1"/>
</dbReference>
<keyword evidence="6" id="KW-1185">Reference proteome</keyword>
<evidence type="ECO:0000259" key="4">
    <source>
        <dbReference type="PROSITE" id="PS50949"/>
    </source>
</evidence>
<dbReference type="PRINTS" id="PR00035">
    <property type="entry name" value="HTHGNTR"/>
</dbReference>
<dbReference type="Gene3D" id="3.40.50.2300">
    <property type="match status" value="2"/>
</dbReference>
<keyword evidence="3" id="KW-0804">Transcription</keyword>
<gene>
    <name evidence="5" type="primary">araR_2</name>
    <name evidence="5" type="ORF">Pan265_13900</name>
</gene>
<feature type="domain" description="HTH gntR-type" evidence="4">
    <location>
        <begin position="5"/>
        <end position="73"/>
    </location>
</feature>
<evidence type="ECO:0000313" key="6">
    <source>
        <dbReference type="Proteomes" id="UP000320386"/>
    </source>
</evidence>
<dbReference type="Proteomes" id="UP000320386">
    <property type="component" value="Chromosome"/>
</dbReference>
<evidence type="ECO:0000313" key="5">
    <source>
        <dbReference type="EMBL" id="QDU71540.1"/>
    </source>
</evidence>
<keyword evidence="1" id="KW-0805">Transcription regulation</keyword>
<dbReference type="Pfam" id="PF13377">
    <property type="entry name" value="Peripla_BP_3"/>
    <property type="match status" value="1"/>
</dbReference>
<dbReference type="InterPro" id="IPR046335">
    <property type="entry name" value="LacI/GalR-like_sensor"/>
</dbReference>
<evidence type="ECO:0000256" key="1">
    <source>
        <dbReference type="ARBA" id="ARBA00023015"/>
    </source>
</evidence>
<dbReference type="InterPro" id="IPR000524">
    <property type="entry name" value="Tscrpt_reg_HTH_GntR"/>
</dbReference>
<dbReference type="GO" id="GO:0003700">
    <property type="term" value="F:DNA-binding transcription factor activity"/>
    <property type="evidence" value="ECO:0007669"/>
    <property type="project" value="InterPro"/>
</dbReference>
<dbReference type="InterPro" id="IPR036388">
    <property type="entry name" value="WH-like_DNA-bd_sf"/>
</dbReference>
<dbReference type="EMBL" id="CP036280">
    <property type="protein sequence ID" value="QDU71540.1"/>
    <property type="molecule type" value="Genomic_DNA"/>
</dbReference>
<dbReference type="PANTHER" id="PTHR30146">
    <property type="entry name" value="LACI-RELATED TRANSCRIPTIONAL REPRESSOR"/>
    <property type="match status" value="1"/>
</dbReference>
<dbReference type="OrthoDB" id="9772505at2"/>
<sequence>MSRVATKHQLVFEAVRKEIRDGRFNPGDRIPSDVELVEKFKVSRPTVAKALQELERNGLVIRRPGSGTYVKKTDKDGYLFGLLIPGLGDTEIFEPICGEIARSAQQLNHSLLWGGAGTHTLFDSDEVGSISLDICRQFIQNKVSGIFFAPLVVAEHHNTINQQITQTLTDAGIPVVLLDRDIVPFPNRSGFDLVGINNHRAGFLVTQHLIEQGCDSILFVTDQYRVGTVEARIAGFNQALLLAERPVTPSLIQRCNPRDATFVANMMAAHKPCGIVCGNDVVAANLIHTLDNLDIEVPNHVLVAGIDDVKYAELLRVPLTTIHQPCEAIGRAAIRAMLDRLEMPDMPARDVLVACHLVERASTERLDRLNGKA</sequence>
<dbReference type="KEGG" id="mcad:Pan265_13900"/>
<protein>
    <submittedName>
        <fullName evidence="5">Arabinose metabolism transcriptional repressor</fullName>
    </submittedName>
</protein>
<dbReference type="SMART" id="SM00345">
    <property type="entry name" value="HTH_GNTR"/>
    <property type="match status" value="1"/>
</dbReference>
<evidence type="ECO:0000256" key="2">
    <source>
        <dbReference type="ARBA" id="ARBA00023125"/>
    </source>
</evidence>
<dbReference type="CDD" id="cd06267">
    <property type="entry name" value="PBP1_LacI_sugar_binding-like"/>
    <property type="match status" value="1"/>
</dbReference>